<dbReference type="Proteomes" id="UP000182894">
    <property type="component" value="Unassembled WGS sequence"/>
</dbReference>
<keyword evidence="3" id="KW-1185">Reference proteome</keyword>
<feature type="region of interest" description="Disordered" evidence="1">
    <location>
        <begin position="1"/>
        <end position="106"/>
    </location>
</feature>
<evidence type="ECO:0000313" key="2">
    <source>
        <dbReference type="EMBL" id="SDH67633.1"/>
    </source>
</evidence>
<sequence length="106" mass="11511">MDNQQNQQTQERHDPAIDPDTPDNHMGQDKAAPNTAPEQNQGTSQSQDGAQSQSNNGAQSQENNGNQSGENSFTPDFEPEEHESPDKTKEENQTGDTDRDIDTAGG</sequence>
<dbReference type="OrthoDB" id="6908901at2"/>
<proteinExistence type="predicted"/>
<protein>
    <submittedName>
        <fullName evidence="2">Uncharacterized protein</fullName>
    </submittedName>
</protein>
<accession>A0A1G8ECM7</accession>
<reference evidence="3" key="1">
    <citation type="submission" date="2016-10" db="EMBL/GenBank/DDBJ databases">
        <authorList>
            <person name="Varghese N."/>
            <person name="Submissions S."/>
        </authorList>
    </citation>
    <scope>NUCLEOTIDE SEQUENCE [LARGE SCALE GENOMIC DNA]</scope>
    <source>
        <strain evidence="3">ATCC 700689</strain>
    </source>
</reference>
<feature type="compositionally biased region" description="Polar residues" evidence="1">
    <location>
        <begin position="36"/>
        <end position="48"/>
    </location>
</feature>
<name>A0A1G8ECM7_9PSED</name>
<dbReference type="RefSeq" id="WP_074753452.1">
    <property type="nucleotide sequence ID" value="NZ_FNCO01000007.1"/>
</dbReference>
<feature type="compositionally biased region" description="Basic and acidic residues" evidence="1">
    <location>
        <begin position="82"/>
        <end position="106"/>
    </location>
</feature>
<evidence type="ECO:0000313" key="3">
    <source>
        <dbReference type="Proteomes" id="UP000182894"/>
    </source>
</evidence>
<organism evidence="2 3">
    <name type="scientific">Pseudomonas abietaniphila</name>
    <dbReference type="NCBI Taxonomy" id="89065"/>
    <lineage>
        <taxon>Bacteria</taxon>
        <taxon>Pseudomonadati</taxon>
        <taxon>Pseudomonadota</taxon>
        <taxon>Gammaproteobacteria</taxon>
        <taxon>Pseudomonadales</taxon>
        <taxon>Pseudomonadaceae</taxon>
        <taxon>Pseudomonas</taxon>
    </lineage>
</organism>
<feature type="compositionally biased region" description="Basic and acidic residues" evidence="1">
    <location>
        <begin position="10"/>
        <end position="28"/>
    </location>
</feature>
<feature type="compositionally biased region" description="Low complexity" evidence="1">
    <location>
        <begin position="49"/>
        <end position="72"/>
    </location>
</feature>
<evidence type="ECO:0000256" key="1">
    <source>
        <dbReference type="SAM" id="MobiDB-lite"/>
    </source>
</evidence>
<gene>
    <name evidence="2" type="ORF">SAMN05216605_107312</name>
</gene>
<dbReference type="STRING" id="89065.SAMN05216605_107312"/>
<dbReference type="AlphaFoldDB" id="A0A1G8ECM7"/>
<dbReference type="EMBL" id="FNCO01000007">
    <property type="protein sequence ID" value="SDH67633.1"/>
    <property type="molecule type" value="Genomic_DNA"/>
</dbReference>